<reference evidence="2 3" key="1">
    <citation type="journal article" date="2019" name="Sci. Rep.">
        <title>A high-quality genome of Eragrostis curvula grass provides insights into Poaceae evolution and supports new strategies to enhance forage quality.</title>
        <authorList>
            <person name="Carballo J."/>
            <person name="Santos B.A.C.M."/>
            <person name="Zappacosta D."/>
            <person name="Garbus I."/>
            <person name="Selva J.P."/>
            <person name="Gallo C.A."/>
            <person name="Diaz A."/>
            <person name="Albertini E."/>
            <person name="Caccamo M."/>
            <person name="Echenique V."/>
        </authorList>
    </citation>
    <scope>NUCLEOTIDE SEQUENCE [LARGE SCALE GENOMIC DNA]</scope>
    <source>
        <strain evidence="3">cv. Victoria</strain>
        <tissue evidence="2">Leaf</tissue>
    </source>
</reference>
<name>A0A5J9WAN6_9POAL</name>
<dbReference type="Proteomes" id="UP000324897">
    <property type="component" value="Chromosome 5"/>
</dbReference>
<keyword evidence="3" id="KW-1185">Reference proteome</keyword>
<gene>
    <name evidence="2" type="ORF">EJB05_05305</name>
</gene>
<evidence type="ECO:0000313" key="2">
    <source>
        <dbReference type="EMBL" id="TVU45802.1"/>
    </source>
</evidence>
<protein>
    <submittedName>
        <fullName evidence="2">Uncharacterized protein</fullName>
    </submittedName>
</protein>
<feature type="compositionally biased region" description="Basic and acidic residues" evidence="1">
    <location>
        <begin position="99"/>
        <end position="110"/>
    </location>
</feature>
<feature type="region of interest" description="Disordered" evidence="1">
    <location>
        <begin position="80"/>
        <end position="135"/>
    </location>
</feature>
<feature type="compositionally biased region" description="Low complexity" evidence="1">
    <location>
        <begin position="84"/>
        <end position="98"/>
    </location>
</feature>
<sequence>MWGPLSVFPIPTHEIPALHGPVPLSHTTIAAAPIDFQLWNQSLPPPRSSAQPRPFCPQPPVALLHVPRWLDPRRLDSWPWDLQGRSAPPSGSTAAASGPRRDPPRAHPRDGPASSPRSMGTRPKASTMAQDGRSSYNSDCFWKLEVLWWGRWEVL</sequence>
<organism evidence="2 3">
    <name type="scientific">Eragrostis curvula</name>
    <name type="common">weeping love grass</name>
    <dbReference type="NCBI Taxonomy" id="38414"/>
    <lineage>
        <taxon>Eukaryota</taxon>
        <taxon>Viridiplantae</taxon>
        <taxon>Streptophyta</taxon>
        <taxon>Embryophyta</taxon>
        <taxon>Tracheophyta</taxon>
        <taxon>Spermatophyta</taxon>
        <taxon>Magnoliopsida</taxon>
        <taxon>Liliopsida</taxon>
        <taxon>Poales</taxon>
        <taxon>Poaceae</taxon>
        <taxon>PACMAD clade</taxon>
        <taxon>Chloridoideae</taxon>
        <taxon>Eragrostideae</taxon>
        <taxon>Eragrostidinae</taxon>
        <taxon>Eragrostis</taxon>
    </lineage>
</organism>
<feature type="non-terminal residue" evidence="2">
    <location>
        <position position="1"/>
    </location>
</feature>
<dbReference type="AlphaFoldDB" id="A0A5J9WAN6"/>
<dbReference type="EMBL" id="RWGY01000004">
    <property type="protein sequence ID" value="TVU45802.1"/>
    <property type="molecule type" value="Genomic_DNA"/>
</dbReference>
<comment type="caution">
    <text evidence="2">The sequence shown here is derived from an EMBL/GenBank/DDBJ whole genome shotgun (WGS) entry which is preliminary data.</text>
</comment>
<evidence type="ECO:0000256" key="1">
    <source>
        <dbReference type="SAM" id="MobiDB-lite"/>
    </source>
</evidence>
<evidence type="ECO:0000313" key="3">
    <source>
        <dbReference type="Proteomes" id="UP000324897"/>
    </source>
</evidence>
<dbReference type="Gramene" id="TVU45802">
    <property type="protein sequence ID" value="TVU45802"/>
    <property type="gene ID" value="EJB05_05305"/>
</dbReference>
<proteinExistence type="predicted"/>
<accession>A0A5J9WAN6</accession>